<feature type="transmembrane region" description="Helical" evidence="10">
    <location>
        <begin position="291"/>
        <end position="314"/>
    </location>
</feature>
<feature type="domain" description="G-protein coupled receptors family 1 profile" evidence="11">
    <location>
        <begin position="61"/>
        <end position="425"/>
    </location>
</feature>
<accession>A0AAE1AU00</accession>
<feature type="transmembrane region" description="Helical" evidence="10">
    <location>
        <begin position="49"/>
        <end position="70"/>
    </location>
</feature>
<keyword evidence="6 10" id="KW-0472">Membrane</keyword>
<proteinExistence type="inferred from homology"/>
<name>A0AAE1AU00_9GAST</name>
<dbReference type="PANTHER" id="PTHR45695">
    <property type="entry name" value="LEUCOKININ RECEPTOR-RELATED"/>
    <property type="match status" value="1"/>
</dbReference>
<reference evidence="12" key="1">
    <citation type="journal article" date="2023" name="G3 (Bethesda)">
        <title>A reference genome for the long-term kleptoplast-retaining sea slug Elysia crispata morphotype clarki.</title>
        <authorList>
            <person name="Eastman K.E."/>
            <person name="Pendleton A.L."/>
            <person name="Shaikh M.A."/>
            <person name="Suttiyut T."/>
            <person name="Ogas R."/>
            <person name="Tomko P."/>
            <person name="Gavelis G."/>
            <person name="Widhalm J.R."/>
            <person name="Wisecaver J.H."/>
        </authorList>
    </citation>
    <scope>NUCLEOTIDE SEQUENCE</scope>
    <source>
        <strain evidence="12">ECLA1</strain>
    </source>
</reference>
<dbReference type="SMART" id="SM01381">
    <property type="entry name" value="7TM_GPCR_Srsx"/>
    <property type="match status" value="1"/>
</dbReference>
<evidence type="ECO:0000256" key="6">
    <source>
        <dbReference type="ARBA" id="ARBA00023136"/>
    </source>
</evidence>
<dbReference type="Gene3D" id="1.20.1070.10">
    <property type="entry name" value="Rhodopsin 7-helix transmembrane proteins"/>
    <property type="match status" value="1"/>
</dbReference>
<evidence type="ECO:0000256" key="4">
    <source>
        <dbReference type="ARBA" id="ARBA00022989"/>
    </source>
</evidence>
<organism evidence="12 13">
    <name type="scientific">Elysia crispata</name>
    <name type="common">lettuce slug</name>
    <dbReference type="NCBI Taxonomy" id="231223"/>
    <lineage>
        <taxon>Eukaryota</taxon>
        <taxon>Metazoa</taxon>
        <taxon>Spiralia</taxon>
        <taxon>Lophotrochozoa</taxon>
        <taxon>Mollusca</taxon>
        <taxon>Gastropoda</taxon>
        <taxon>Heterobranchia</taxon>
        <taxon>Euthyneura</taxon>
        <taxon>Panpulmonata</taxon>
        <taxon>Sacoglossa</taxon>
        <taxon>Placobranchoidea</taxon>
        <taxon>Plakobranchidae</taxon>
        <taxon>Elysia</taxon>
    </lineage>
</organism>
<dbReference type="InterPro" id="IPR017452">
    <property type="entry name" value="GPCR_Rhodpsn_7TM"/>
</dbReference>
<evidence type="ECO:0000313" key="12">
    <source>
        <dbReference type="EMBL" id="KAK3793818.1"/>
    </source>
</evidence>
<evidence type="ECO:0000256" key="9">
    <source>
        <dbReference type="SAM" id="MobiDB-lite"/>
    </source>
</evidence>
<sequence length="549" mass="60247">MANLDNFAGVTDYTDLVTSAPLDNLTSEGDLEESRFEKVLEDTKTVSMVFYPLLCVTAALGNSCVVYLVLSRRRMRSNVTNYFIASLAVSDGLMALICVPTNYVANVLLDYWPFGAALCPLVTYLQAVIVFQNAYTMLAMSLERYIAIMHPFLRRLGKRNCLQVVALCWLLAFLTPIPTAVTARLHEHLNWGEDDPSAGAAANASSGATAGYDDLGTNISRLLLISSQGQGGNAITTAAGSGGGVGAVGSGSLFEGDNIGAMTPAEDGGAGSSNETYWLCYENWATERQRISYTMTIMFLQYFLPLGVLVFTYARIVHVIWLKDKQQAAPGQLLAPPGPDGSQTVTYVPNAKEKGPEKEPDPRKKVIKMMITVVGIYGICWLPLHVINIKSDIDPSIWDYQYMRIVWICAHWLAMSSCAYNPLIYWWMNPRFREGYKDLFQKIACGCKCAENPDKNYGRNTSMASVATKNGHRGSQVTSGKGWHSTTQMVELSRVTPQDAGLDGTRDRTGSGEVHFSKDGGFRPELSKISEATENGTTYNAYDQDSFSH</sequence>
<feature type="transmembrane region" description="Helical" evidence="10">
    <location>
        <begin position="82"/>
        <end position="105"/>
    </location>
</feature>
<comment type="similarity">
    <text evidence="2">Belongs to the G-protein coupled receptor 1 family.</text>
</comment>
<dbReference type="SUPFAM" id="SSF81321">
    <property type="entry name" value="Family A G protein-coupled receptor-like"/>
    <property type="match status" value="2"/>
</dbReference>
<dbReference type="EMBL" id="JAWDGP010001174">
    <property type="protein sequence ID" value="KAK3793818.1"/>
    <property type="molecule type" value="Genomic_DNA"/>
</dbReference>
<feature type="transmembrane region" description="Helical" evidence="10">
    <location>
        <begin position="404"/>
        <end position="427"/>
    </location>
</feature>
<keyword evidence="7" id="KW-0675">Receptor</keyword>
<feature type="transmembrane region" description="Helical" evidence="10">
    <location>
        <begin position="161"/>
        <end position="181"/>
    </location>
</feature>
<dbReference type="PRINTS" id="PR01012">
    <property type="entry name" value="NRPEPTIDEYR"/>
</dbReference>
<keyword evidence="4 10" id="KW-1133">Transmembrane helix</keyword>
<feature type="compositionally biased region" description="Basic and acidic residues" evidence="9">
    <location>
        <begin position="504"/>
        <end position="523"/>
    </location>
</feature>
<evidence type="ECO:0000256" key="8">
    <source>
        <dbReference type="ARBA" id="ARBA00023224"/>
    </source>
</evidence>
<keyword evidence="5" id="KW-0297">G-protein coupled receptor</keyword>
<evidence type="ECO:0000256" key="10">
    <source>
        <dbReference type="SAM" id="Phobius"/>
    </source>
</evidence>
<dbReference type="AlphaFoldDB" id="A0AAE1AU00"/>
<evidence type="ECO:0000256" key="2">
    <source>
        <dbReference type="ARBA" id="ARBA00010663"/>
    </source>
</evidence>
<keyword evidence="13" id="KW-1185">Reference proteome</keyword>
<evidence type="ECO:0000256" key="3">
    <source>
        <dbReference type="ARBA" id="ARBA00022692"/>
    </source>
</evidence>
<evidence type="ECO:0000313" key="13">
    <source>
        <dbReference type="Proteomes" id="UP001283361"/>
    </source>
</evidence>
<dbReference type="InterPro" id="IPR000276">
    <property type="entry name" value="GPCR_Rhodpsn"/>
</dbReference>
<dbReference type="GO" id="GO:0005886">
    <property type="term" value="C:plasma membrane"/>
    <property type="evidence" value="ECO:0007669"/>
    <property type="project" value="TreeGrafter"/>
</dbReference>
<dbReference type="PRINTS" id="PR00237">
    <property type="entry name" value="GPCRRHODOPSN"/>
</dbReference>
<comment type="subcellular location">
    <subcellularLocation>
        <location evidence="1">Membrane</location>
        <topology evidence="1">Multi-pass membrane protein</topology>
    </subcellularLocation>
</comment>
<dbReference type="Proteomes" id="UP001283361">
    <property type="component" value="Unassembled WGS sequence"/>
</dbReference>
<keyword evidence="8" id="KW-0807">Transducer</keyword>
<gene>
    <name evidence="12" type="ORF">RRG08_011789</name>
</gene>
<evidence type="ECO:0000256" key="7">
    <source>
        <dbReference type="ARBA" id="ARBA00023170"/>
    </source>
</evidence>
<evidence type="ECO:0000256" key="1">
    <source>
        <dbReference type="ARBA" id="ARBA00004141"/>
    </source>
</evidence>
<dbReference type="InterPro" id="IPR000611">
    <property type="entry name" value="NPY_rcpt"/>
</dbReference>
<comment type="caution">
    <text evidence="12">The sequence shown here is derived from an EMBL/GenBank/DDBJ whole genome shotgun (WGS) entry which is preliminary data.</text>
</comment>
<keyword evidence="3 10" id="KW-0812">Transmembrane</keyword>
<dbReference type="GO" id="GO:0004983">
    <property type="term" value="F:neuropeptide Y receptor activity"/>
    <property type="evidence" value="ECO:0007669"/>
    <property type="project" value="InterPro"/>
</dbReference>
<dbReference type="Pfam" id="PF00001">
    <property type="entry name" value="7tm_1"/>
    <property type="match status" value="2"/>
</dbReference>
<feature type="transmembrane region" description="Helical" evidence="10">
    <location>
        <begin position="111"/>
        <end position="140"/>
    </location>
</feature>
<protein>
    <recommendedName>
        <fullName evidence="11">G-protein coupled receptors family 1 profile domain-containing protein</fullName>
    </recommendedName>
</protein>
<evidence type="ECO:0000259" key="11">
    <source>
        <dbReference type="PROSITE" id="PS50262"/>
    </source>
</evidence>
<feature type="region of interest" description="Disordered" evidence="9">
    <location>
        <begin position="498"/>
        <end position="523"/>
    </location>
</feature>
<evidence type="ECO:0000256" key="5">
    <source>
        <dbReference type="ARBA" id="ARBA00023040"/>
    </source>
</evidence>
<dbReference type="PANTHER" id="PTHR45695:SF15">
    <property type="entry name" value="OPSIN RH2"/>
    <property type="match status" value="1"/>
</dbReference>
<feature type="transmembrane region" description="Helical" evidence="10">
    <location>
        <begin position="366"/>
        <end position="384"/>
    </location>
</feature>
<dbReference type="PROSITE" id="PS50262">
    <property type="entry name" value="G_PROTEIN_RECEP_F1_2"/>
    <property type="match status" value="1"/>
</dbReference>